<evidence type="ECO:0000313" key="3">
    <source>
        <dbReference type="Proteomes" id="UP000243002"/>
    </source>
</evidence>
<dbReference type="PROSITE" id="PS51197">
    <property type="entry name" value="HTH_RRF2_2"/>
    <property type="match status" value="1"/>
</dbReference>
<dbReference type="Pfam" id="PF02082">
    <property type="entry name" value="Rrf2"/>
    <property type="match status" value="1"/>
</dbReference>
<comment type="caution">
    <text evidence="2">The sequence shown here is derived from an EMBL/GenBank/DDBJ whole genome shotgun (WGS) entry which is preliminary data.</text>
</comment>
<dbReference type="Proteomes" id="UP000243002">
    <property type="component" value="Unassembled WGS sequence"/>
</dbReference>
<keyword evidence="3" id="KW-1185">Reference proteome</keyword>
<dbReference type="GO" id="GO:0003700">
    <property type="term" value="F:DNA-binding transcription factor activity"/>
    <property type="evidence" value="ECO:0007669"/>
    <property type="project" value="TreeGrafter"/>
</dbReference>
<dbReference type="InterPro" id="IPR000944">
    <property type="entry name" value="Tscrpt_reg_Rrf2"/>
</dbReference>
<dbReference type="PANTHER" id="PTHR33221">
    <property type="entry name" value="WINGED HELIX-TURN-HELIX TRANSCRIPTIONAL REGULATOR, RRF2 FAMILY"/>
    <property type="match status" value="1"/>
</dbReference>
<dbReference type="PANTHER" id="PTHR33221:SF16">
    <property type="entry name" value="HTH-TYPE TRANSCRIPTIONAL REGULATOR SLR0846-RELATED"/>
    <property type="match status" value="1"/>
</dbReference>
<dbReference type="GO" id="GO:0005829">
    <property type="term" value="C:cytosol"/>
    <property type="evidence" value="ECO:0007669"/>
    <property type="project" value="TreeGrafter"/>
</dbReference>
<gene>
    <name evidence="2" type="ORF">C7K55_02890</name>
</gene>
<evidence type="ECO:0000313" key="2">
    <source>
        <dbReference type="EMBL" id="PSJ06919.1"/>
    </source>
</evidence>
<dbReference type="InterPro" id="IPR030489">
    <property type="entry name" value="TR_Rrf2-type_CS"/>
</dbReference>
<dbReference type="RefSeq" id="WP_106501891.1">
    <property type="nucleotide sequence ID" value="NZ_PXXO01000002.1"/>
</dbReference>
<sequence length="161" mass="17490">MLSRQASHALKALLELAARPLEWQSTHSLARTHELPEPMLEQLLLRLRRAGLLDARRGRVGGYRLTRPARDISMEQIFAGLGEALLVGEALRVGEAPQESANRSAPPEPASSPADQVTNALQLRLERVRQKALAELSLEDLLFDLRSAVAGSDGEGGVMLG</sequence>
<organism evidence="2 3">
    <name type="scientific">Cyanobium usitatum str. Tous</name>
    <dbReference type="NCBI Taxonomy" id="2116684"/>
    <lineage>
        <taxon>Bacteria</taxon>
        <taxon>Bacillati</taxon>
        <taxon>Cyanobacteriota</taxon>
        <taxon>Cyanophyceae</taxon>
        <taxon>Synechococcales</taxon>
        <taxon>Prochlorococcaceae</taxon>
        <taxon>Cyanobium</taxon>
    </lineage>
</organism>
<dbReference type="OrthoDB" id="9808360at2"/>
<evidence type="ECO:0000256" key="1">
    <source>
        <dbReference type="SAM" id="MobiDB-lite"/>
    </source>
</evidence>
<dbReference type="InterPro" id="IPR036390">
    <property type="entry name" value="WH_DNA-bd_sf"/>
</dbReference>
<dbReference type="InterPro" id="IPR036388">
    <property type="entry name" value="WH-like_DNA-bd_sf"/>
</dbReference>
<reference evidence="2 3" key="1">
    <citation type="journal article" date="2018" name="Environ. Microbiol.">
        <title>Ecological and genomic features of two widespread freshwater picocyanobacteria.</title>
        <authorList>
            <person name="Cabello-Yeves P.J."/>
            <person name="Picazo A."/>
            <person name="Camacho A."/>
            <person name="Callieri C."/>
            <person name="Rosselli R."/>
            <person name="Roda-Garcia J.J."/>
            <person name="Coutinho F.H."/>
            <person name="Rodriguez-Valera F."/>
        </authorList>
    </citation>
    <scope>NUCLEOTIDE SEQUENCE [LARGE SCALE GENOMIC DNA]</scope>
    <source>
        <strain evidence="2 3">Tous</strain>
    </source>
</reference>
<name>A0A2P7N0E4_9CYAN</name>
<protein>
    <submittedName>
        <fullName evidence="2">Transcriptional regulator</fullName>
    </submittedName>
</protein>
<dbReference type="AlphaFoldDB" id="A0A2P7N0E4"/>
<accession>A0A2P7N0E4</accession>
<dbReference type="Gene3D" id="1.10.10.10">
    <property type="entry name" value="Winged helix-like DNA-binding domain superfamily/Winged helix DNA-binding domain"/>
    <property type="match status" value="1"/>
</dbReference>
<proteinExistence type="predicted"/>
<dbReference type="PROSITE" id="PS01332">
    <property type="entry name" value="HTH_RRF2_1"/>
    <property type="match status" value="1"/>
</dbReference>
<feature type="region of interest" description="Disordered" evidence="1">
    <location>
        <begin position="97"/>
        <end position="116"/>
    </location>
</feature>
<dbReference type="EMBL" id="PXXO01000002">
    <property type="protein sequence ID" value="PSJ06919.1"/>
    <property type="molecule type" value="Genomic_DNA"/>
</dbReference>
<dbReference type="SUPFAM" id="SSF46785">
    <property type="entry name" value="Winged helix' DNA-binding domain"/>
    <property type="match status" value="1"/>
</dbReference>